<proteinExistence type="predicted"/>
<dbReference type="RefSeq" id="XP_022088651.1">
    <property type="nucleotide sequence ID" value="XM_022232959.1"/>
</dbReference>
<dbReference type="OMA" id="NNIDXAN"/>
<dbReference type="CDD" id="cd00304">
    <property type="entry name" value="RT_like"/>
    <property type="match status" value="1"/>
</dbReference>
<protein>
    <submittedName>
        <fullName evidence="3">Uncharacterized protein LOC110978177</fullName>
    </submittedName>
</protein>
<reference evidence="3" key="1">
    <citation type="submission" date="2025-08" db="UniProtKB">
        <authorList>
            <consortium name="RefSeq"/>
        </authorList>
    </citation>
    <scope>IDENTIFICATION</scope>
</reference>
<gene>
    <name evidence="3" type="primary">LOC110978177</name>
</gene>
<evidence type="ECO:0000313" key="3">
    <source>
        <dbReference type="RefSeq" id="XP_022088651.1"/>
    </source>
</evidence>
<dbReference type="PANTHER" id="PTHR21301">
    <property type="entry name" value="REVERSE TRANSCRIPTASE"/>
    <property type="match status" value="1"/>
</dbReference>
<dbReference type="GeneID" id="110978177"/>
<feature type="domain" description="Helix-turn-helix" evidence="1">
    <location>
        <begin position="104"/>
        <end position="162"/>
    </location>
</feature>
<dbReference type="Pfam" id="PF26215">
    <property type="entry name" value="HTH_animal"/>
    <property type="match status" value="1"/>
</dbReference>
<sequence length="351" mass="39926">MGSPVSAVIANLYMESFEEEALQSCPPDCRPTLWKRYVDDTFVIAPRDQASRLLNHLNSLKPSIHFTIEIEQDNRIAFLDTMVHREPDGSLTSTVYRKPTHTDQYLAFDSHHPVSVKRGVAKCLHDRASRLVTRPHHTAAERRRVTAALTANGYPASFIRQSSRPKTSAKVERPKYMYKAFTILPFVDGISGRLKRILEDHGVRTVFRSSTTLRNQLVRPKDPIPPGRRGGVVYRIPCGDCGKVYIGETGRPIGERIKERQRDVRLSRVESSAVAEHTWGAGHHPNWDSVQCMDQDQHCQHNHRSTGAQWSHTRTSPLTPMEWSVRRPLRSPVLRPQYTAGDTRRTWSSGI</sequence>
<keyword evidence="2" id="KW-1185">Reference proteome</keyword>
<dbReference type="KEGG" id="aplc:110978177"/>
<dbReference type="Proteomes" id="UP000694845">
    <property type="component" value="Unplaced"/>
</dbReference>
<evidence type="ECO:0000259" key="1">
    <source>
        <dbReference type="Pfam" id="PF26215"/>
    </source>
</evidence>
<accession>A0A8B7YAD1</accession>
<evidence type="ECO:0000313" key="2">
    <source>
        <dbReference type="Proteomes" id="UP000694845"/>
    </source>
</evidence>
<dbReference type="AlphaFoldDB" id="A0A8B7YAD1"/>
<name>A0A8B7YAD1_ACAPL</name>
<dbReference type="CDD" id="cd10442">
    <property type="entry name" value="GIY-YIG_PLEs"/>
    <property type="match status" value="1"/>
</dbReference>
<dbReference type="PANTHER" id="PTHR21301:SF11">
    <property type="entry name" value="GIY-YIG DOMAIN-CONTAINING PROTEIN"/>
    <property type="match status" value="1"/>
</dbReference>
<organism evidence="2 3">
    <name type="scientific">Acanthaster planci</name>
    <name type="common">Crown-of-thorns starfish</name>
    <dbReference type="NCBI Taxonomy" id="133434"/>
    <lineage>
        <taxon>Eukaryota</taxon>
        <taxon>Metazoa</taxon>
        <taxon>Echinodermata</taxon>
        <taxon>Eleutherozoa</taxon>
        <taxon>Asterozoa</taxon>
        <taxon>Asteroidea</taxon>
        <taxon>Valvatacea</taxon>
        <taxon>Valvatida</taxon>
        <taxon>Acanthasteridae</taxon>
        <taxon>Acanthaster</taxon>
    </lineage>
</organism>
<dbReference type="OrthoDB" id="6782675at2759"/>
<dbReference type="InterPro" id="IPR058912">
    <property type="entry name" value="HTH_animal"/>
</dbReference>